<dbReference type="InterPro" id="IPR050571">
    <property type="entry name" value="Class-IV_PLP-Dep_Aminotrnsfr"/>
</dbReference>
<evidence type="ECO:0000256" key="7">
    <source>
        <dbReference type="ARBA" id="ARBA00022679"/>
    </source>
</evidence>
<evidence type="ECO:0000256" key="3">
    <source>
        <dbReference type="ARBA" id="ARBA00011738"/>
    </source>
</evidence>
<dbReference type="PANTHER" id="PTHR42743">
    <property type="entry name" value="AMINO-ACID AMINOTRANSFERASE"/>
    <property type="match status" value="1"/>
</dbReference>
<dbReference type="RefSeq" id="WP_148978982.1">
    <property type="nucleotide sequence ID" value="NZ_JBNILM010000002.1"/>
</dbReference>
<dbReference type="InterPro" id="IPR001544">
    <property type="entry name" value="Aminotrans_IV"/>
</dbReference>
<reference evidence="13 14" key="1">
    <citation type="submission" date="2019-08" db="EMBL/GenBank/DDBJ databases">
        <title>Bacillus genomes from the desert of Cuatro Cienegas, Coahuila.</title>
        <authorList>
            <person name="Olmedo-Alvarez G."/>
        </authorList>
    </citation>
    <scope>NUCLEOTIDE SEQUENCE [LARGE SCALE GENOMIC DNA]</scope>
    <source>
        <strain evidence="13 14">CH98b_3T</strain>
    </source>
</reference>
<dbReference type="SUPFAM" id="SSF56752">
    <property type="entry name" value="D-aminoacid aminotransferase-like PLP-dependent enzymes"/>
    <property type="match status" value="1"/>
</dbReference>
<dbReference type="GO" id="GO:0047810">
    <property type="term" value="F:D-alanine-2-oxoglutarate aminotransferase activity"/>
    <property type="evidence" value="ECO:0007669"/>
    <property type="project" value="UniProtKB-EC"/>
</dbReference>
<dbReference type="GO" id="GO:0005829">
    <property type="term" value="C:cytosol"/>
    <property type="evidence" value="ECO:0007669"/>
    <property type="project" value="TreeGrafter"/>
</dbReference>
<name>A0A5D4TBF2_9BACI</name>
<evidence type="ECO:0000256" key="4">
    <source>
        <dbReference type="ARBA" id="ARBA00012874"/>
    </source>
</evidence>
<dbReference type="GO" id="GO:0046416">
    <property type="term" value="P:D-amino acid metabolic process"/>
    <property type="evidence" value="ECO:0007669"/>
    <property type="project" value="InterPro"/>
</dbReference>
<comment type="catalytic activity">
    <reaction evidence="9 12">
        <text>D-alanine + 2-oxoglutarate = D-glutamate + pyruvate</text>
        <dbReference type="Rhea" id="RHEA:15869"/>
        <dbReference type="ChEBI" id="CHEBI:15361"/>
        <dbReference type="ChEBI" id="CHEBI:16810"/>
        <dbReference type="ChEBI" id="CHEBI:29986"/>
        <dbReference type="ChEBI" id="CHEBI:57416"/>
        <dbReference type="EC" id="2.6.1.21"/>
    </reaction>
</comment>
<evidence type="ECO:0000256" key="12">
    <source>
        <dbReference type="RuleBase" id="RU004520"/>
    </source>
</evidence>
<sequence length="286" mass="32321">MKVLLNDEIMERNKAKVDIEDRGYQFGDGVYEVVNIYDGVPFTLKEHIARLYRSAKEIGIHLNEQPEQLCNRLLDLIKANNMKKGGLYLQISRGVSNRSHQYDQTLTPQLVAYPLPYKSVQDAQTNGVEAITAEDLRWLRCDIKSLNLLYNIMVKQKASEAGAFESILIRDGIVTEGSSSNIFIVKDGILRTHPANNLILNGITRTKLLEIMDANGWDYKIQPFHKEELMEADEVFLTSTTSEVMPIIKIDGVTFSQAKPGLYTSKFQAAFREAVKSETKTTTEKA</sequence>
<gene>
    <name evidence="13" type="primary">dat</name>
    <name evidence="13" type="ORF">FZC75_08425</name>
</gene>
<dbReference type="InterPro" id="IPR005784">
    <property type="entry name" value="D_amino_transT"/>
</dbReference>
<dbReference type="InterPro" id="IPR043132">
    <property type="entry name" value="BCAT-like_C"/>
</dbReference>
<dbReference type="NCBIfam" id="TIGR01121">
    <property type="entry name" value="D_amino_aminoT"/>
    <property type="match status" value="1"/>
</dbReference>
<organism evidence="13 14">
    <name type="scientific">Sutcliffiella horikoshii</name>
    <dbReference type="NCBI Taxonomy" id="79883"/>
    <lineage>
        <taxon>Bacteria</taxon>
        <taxon>Bacillati</taxon>
        <taxon>Bacillota</taxon>
        <taxon>Bacilli</taxon>
        <taxon>Bacillales</taxon>
        <taxon>Bacillaceae</taxon>
        <taxon>Sutcliffiella</taxon>
    </lineage>
</organism>
<comment type="similarity">
    <text evidence="2 10">Belongs to the class-IV pyridoxal-phosphate-dependent aminotransferase family.</text>
</comment>
<dbReference type="Gene3D" id="3.20.10.10">
    <property type="entry name" value="D-amino Acid Aminotransferase, subunit A, domain 2"/>
    <property type="match status" value="1"/>
</dbReference>
<evidence type="ECO:0000256" key="1">
    <source>
        <dbReference type="ARBA" id="ARBA00001933"/>
    </source>
</evidence>
<keyword evidence="8 11" id="KW-0663">Pyridoxal phosphate</keyword>
<dbReference type="InterPro" id="IPR043131">
    <property type="entry name" value="BCAT-like_N"/>
</dbReference>
<dbReference type="InterPro" id="IPR036038">
    <property type="entry name" value="Aminotransferase-like"/>
</dbReference>
<dbReference type="OrthoDB" id="9805628at2"/>
<keyword evidence="7 13" id="KW-0808">Transferase</keyword>
<dbReference type="EMBL" id="VTET01000003">
    <property type="protein sequence ID" value="TYS73070.1"/>
    <property type="molecule type" value="Genomic_DNA"/>
</dbReference>
<evidence type="ECO:0000256" key="11">
    <source>
        <dbReference type="RuleBase" id="RU004516"/>
    </source>
</evidence>
<evidence type="ECO:0000256" key="10">
    <source>
        <dbReference type="RuleBase" id="RU004106"/>
    </source>
</evidence>
<keyword evidence="6 13" id="KW-0032">Aminotransferase</keyword>
<dbReference type="GO" id="GO:0046394">
    <property type="term" value="P:carboxylic acid biosynthetic process"/>
    <property type="evidence" value="ECO:0007669"/>
    <property type="project" value="UniProtKB-ARBA"/>
</dbReference>
<dbReference type="Proteomes" id="UP000324517">
    <property type="component" value="Unassembled WGS sequence"/>
</dbReference>
<evidence type="ECO:0000313" key="14">
    <source>
        <dbReference type="Proteomes" id="UP000324517"/>
    </source>
</evidence>
<evidence type="ECO:0000256" key="8">
    <source>
        <dbReference type="ARBA" id="ARBA00022898"/>
    </source>
</evidence>
<evidence type="ECO:0000256" key="5">
    <source>
        <dbReference type="ARBA" id="ARBA00021779"/>
    </source>
</evidence>
<dbReference type="Pfam" id="PF01063">
    <property type="entry name" value="Aminotran_4"/>
    <property type="match status" value="1"/>
</dbReference>
<dbReference type="FunFam" id="3.20.10.10:FF:000002">
    <property type="entry name" value="D-alanine aminotransferase"/>
    <property type="match status" value="1"/>
</dbReference>
<dbReference type="Gene3D" id="3.30.470.10">
    <property type="match status" value="1"/>
</dbReference>
<comment type="subunit">
    <text evidence="3">Homodimer.</text>
</comment>
<protein>
    <recommendedName>
        <fullName evidence="5 12">D-alanine aminotransferase</fullName>
        <ecNumber evidence="4 12">2.6.1.21</ecNumber>
    </recommendedName>
</protein>
<comment type="function">
    <text evidence="12">Acts on the D-isomers of alanine, leucine, aspartate, glutamate, aminobutyrate, norvaline and asparagine. The enzyme transfers an amino group from a substrate D-amino acid to the pyridoxal phosphate cofactor to form pyridoxamine and an alpha-keto acid in the first half-reaction.</text>
</comment>
<evidence type="ECO:0000256" key="9">
    <source>
        <dbReference type="ARBA" id="ARBA00047911"/>
    </source>
</evidence>
<evidence type="ECO:0000256" key="6">
    <source>
        <dbReference type="ARBA" id="ARBA00022576"/>
    </source>
</evidence>
<evidence type="ECO:0000313" key="13">
    <source>
        <dbReference type="EMBL" id="TYS73070.1"/>
    </source>
</evidence>
<dbReference type="GO" id="GO:0008652">
    <property type="term" value="P:amino acid biosynthetic process"/>
    <property type="evidence" value="ECO:0007669"/>
    <property type="project" value="UniProtKB-ARBA"/>
</dbReference>
<dbReference type="GO" id="GO:0030170">
    <property type="term" value="F:pyridoxal phosphate binding"/>
    <property type="evidence" value="ECO:0007669"/>
    <property type="project" value="InterPro"/>
</dbReference>
<accession>A0A5D4TBF2</accession>
<dbReference type="PROSITE" id="PS00770">
    <property type="entry name" value="AA_TRANSFER_CLASS_4"/>
    <property type="match status" value="1"/>
</dbReference>
<comment type="cofactor">
    <cofactor evidence="1 11">
        <name>pyridoxal 5'-phosphate</name>
        <dbReference type="ChEBI" id="CHEBI:597326"/>
    </cofactor>
</comment>
<evidence type="ECO:0000256" key="2">
    <source>
        <dbReference type="ARBA" id="ARBA00009320"/>
    </source>
</evidence>
<dbReference type="PANTHER" id="PTHR42743:SF10">
    <property type="entry name" value="D-ALANINE AMINOTRANSFERASE"/>
    <property type="match status" value="1"/>
</dbReference>
<proteinExistence type="inferred from homology"/>
<dbReference type="EC" id="2.6.1.21" evidence="4 12"/>
<dbReference type="FunFam" id="3.30.470.10:FF:000009">
    <property type="entry name" value="D-alanine aminotransferase"/>
    <property type="match status" value="1"/>
</dbReference>
<comment type="caution">
    <text evidence="13">The sequence shown here is derived from an EMBL/GenBank/DDBJ whole genome shotgun (WGS) entry which is preliminary data.</text>
</comment>
<dbReference type="AlphaFoldDB" id="A0A5D4TBF2"/>
<dbReference type="CDD" id="cd01558">
    <property type="entry name" value="D-AAT_like"/>
    <property type="match status" value="1"/>
</dbReference>
<dbReference type="InterPro" id="IPR018300">
    <property type="entry name" value="Aminotrans_IV_CS"/>
</dbReference>